<sequence length="292" mass="33595">MAYTNTNENLSQTASLWDNAPYIKNDAIFIADSHFMPLDMPLNEKGRDASQALLAYFENLNNNPHTIPSQIFLMGDIAHLLLGGVDSSHRANHALLAHIESLSQKSQIWWFEGNHDFGLKASFKGLPCLESVYLIPRTEQPKAFIYESQNTKKHLLLAHGDIFLNAKYEFYIRLMNTRYLRFLIYLLDNVTFGNLYHSIAKKVNHNTIRVGKVSMEHFAPMRINAYRTYMQHIIQGKMQDIDVIIEGHFHIGKTYKGNNDETLYVSLPSFYVSRSIFDIKSIFHNTSFAQGE</sequence>
<keyword evidence="5" id="KW-0464">Manganese</keyword>
<dbReference type="SUPFAM" id="SSF56300">
    <property type="entry name" value="Metallo-dependent phosphatases"/>
    <property type="match status" value="1"/>
</dbReference>
<dbReference type="InterPro" id="IPR043461">
    <property type="entry name" value="LpxH-like"/>
</dbReference>
<evidence type="ECO:0000256" key="5">
    <source>
        <dbReference type="ARBA" id="ARBA00023211"/>
    </source>
</evidence>
<dbReference type="InterPro" id="IPR004843">
    <property type="entry name" value="Calcineurin-like_PHP"/>
</dbReference>
<evidence type="ECO:0000256" key="4">
    <source>
        <dbReference type="ARBA" id="ARBA00023136"/>
    </source>
</evidence>
<evidence type="ECO:0000256" key="1">
    <source>
        <dbReference type="ARBA" id="ARBA00022475"/>
    </source>
</evidence>
<evidence type="ECO:0000256" key="2">
    <source>
        <dbReference type="ARBA" id="ARBA00022519"/>
    </source>
</evidence>
<dbReference type="Pfam" id="PF00149">
    <property type="entry name" value="Metallophos"/>
    <property type="match status" value="1"/>
</dbReference>
<dbReference type="Gene3D" id="3.60.21.10">
    <property type="match status" value="1"/>
</dbReference>
<protein>
    <submittedName>
        <fullName evidence="7">Metallophosphoesterase</fullName>
    </submittedName>
</protein>
<evidence type="ECO:0000313" key="8">
    <source>
        <dbReference type="Proteomes" id="UP001434737"/>
    </source>
</evidence>
<keyword evidence="1" id="KW-1003">Cell membrane</keyword>
<keyword evidence="8" id="KW-1185">Reference proteome</keyword>
<evidence type="ECO:0000259" key="6">
    <source>
        <dbReference type="Pfam" id="PF00149"/>
    </source>
</evidence>
<dbReference type="Proteomes" id="UP001434737">
    <property type="component" value="Chromosome"/>
</dbReference>
<name>A0ABZ3F6G3_9HELI</name>
<keyword evidence="2" id="KW-0997">Cell inner membrane</keyword>
<proteinExistence type="predicted"/>
<dbReference type="RefSeq" id="WP_295701695.1">
    <property type="nucleotide sequence ID" value="NZ_CP145316.1"/>
</dbReference>
<gene>
    <name evidence="7" type="ORF">V3I05_03455</name>
</gene>
<keyword evidence="4" id="KW-0472">Membrane</keyword>
<dbReference type="EMBL" id="CP145316">
    <property type="protein sequence ID" value="XAM18749.1"/>
    <property type="molecule type" value="Genomic_DNA"/>
</dbReference>
<dbReference type="PANTHER" id="PTHR34990">
    <property type="entry name" value="UDP-2,3-DIACYLGLUCOSAMINE HYDROLASE-RELATED"/>
    <property type="match status" value="1"/>
</dbReference>
<dbReference type="InterPro" id="IPR029052">
    <property type="entry name" value="Metallo-depent_PP-like"/>
</dbReference>
<accession>A0ABZ3F6G3</accession>
<evidence type="ECO:0000256" key="3">
    <source>
        <dbReference type="ARBA" id="ARBA00022723"/>
    </source>
</evidence>
<keyword evidence="3" id="KW-0479">Metal-binding</keyword>
<reference evidence="7 8" key="1">
    <citation type="submission" date="2024-02" db="EMBL/GenBank/DDBJ databases">
        <title>Genome and pathogenicity analysis of Helicobacter mastomyrinus isolated from mice.</title>
        <authorList>
            <person name="Zhu L."/>
        </authorList>
    </citation>
    <scope>NUCLEOTIDE SEQUENCE [LARGE SCALE GENOMIC DNA]</scope>
    <source>
        <strain evidence="7 8">Hm-17</strain>
    </source>
</reference>
<evidence type="ECO:0000313" key="7">
    <source>
        <dbReference type="EMBL" id="XAM18749.1"/>
    </source>
</evidence>
<organism evidence="7 8">
    <name type="scientific">Helicobacter mastomyrinus</name>
    <dbReference type="NCBI Taxonomy" id="287948"/>
    <lineage>
        <taxon>Bacteria</taxon>
        <taxon>Pseudomonadati</taxon>
        <taxon>Campylobacterota</taxon>
        <taxon>Epsilonproteobacteria</taxon>
        <taxon>Campylobacterales</taxon>
        <taxon>Helicobacteraceae</taxon>
        <taxon>Helicobacter</taxon>
    </lineage>
</organism>
<feature type="domain" description="Calcineurin-like phosphoesterase" evidence="6">
    <location>
        <begin position="28"/>
        <end position="251"/>
    </location>
</feature>